<comment type="caution">
    <text evidence="2">The sequence shown here is derived from an EMBL/GenBank/DDBJ whole genome shotgun (WGS) entry which is preliminary data.</text>
</comment>
<dbReference type="Pfam" id="PF13302">
    <property type="entry name" value="Acetyltransf_3"/>
    <property type="match status" value="1"/>
</dbReference>
<dbReference type="SUPFAM" id="SSF55729">
    <property type="entry name" value="Acyl-CoA N-acyltransferases (Nat)"/>
    <property type="match status" value="1"/>
</dbReference>
<dbReference type="AlphaFoldDB" id="A0A934KAT9"/>
<gene>
    <name evidence="2" type="ORF">JF888_08000</name>
</gene>
<dbReference type="Gene3D" id="3.40.630.30">
    <property type="match status" value="1"/>
</dbReference>
<sequence>MTWREREILNVYYRFSPSVWGNSYASEVVRTAIKLAQRWLPDFPLVVRTRPANAAARRVAEKSGFERRPDLDCEFVIYSLDW</sequence>
<dbReference type="RefSeq" id="WP_338178564.1">
    <property type="nucleotide sequence ID" value="NZ_JAEKNQ010000031.1"/>
</dbReference>
<dbReference type="InterPro" id="IPR016181">
    <property type="entry name" value="Acyl_CoA_acyltransferase"/>
</dbReference>
<proteinExistence type="predicted"/>
<protein>
    <submittedName>
        <fullName evidence="2">GNAT family N-acetyltransferase</fullName>
    </submittedName>
</protein>
<feature type="domain" description="N-acetyltransferase" evidence="1">
    <location>
        <begin position="5"/>
        <end position="66"/>
    </location>
</feature>
<organism evidence="2 3">
    <name type="scientific">Candidatus Dormiibacter inghamiae</name>
    <dbReference type="NCBI Taxonomy" id="3127013"/>
    <lineage>
        <taxon>Bacteria</taxon>
        <taxon>Bacillati</taxon>
        <taxon>Candidatus Dormiibacterota</taxon>
        <taxon>Candidatus Dormibacteria</taxon>
        <taxon>Candidatus Dormibacterales</taxon>
        <taxon>Candidatus Dormibacteraceae</taxon>
        <taxon>Candidatus Dormiibacter</taxon>
    </lineage>
</organism>
<dbReference type="Proteomes" id="UP000620075">
    <property type="component" value="Unassembled WGS sequence"/>
</dbReference>
<dbReference type="GO" id="GO:0016747">
    <property type="term" value="F:acyltransferase activity, transferring groups other than amino-acyl groups"/>
    <property type="evidence" value="ECO:0007669"/>
    <property type="project" value="InterPro"/>
</dbReference>
<accession>A0A934KAT9</accession>
<name>A0A934KAT9_9BACT</name>
<dbReference type="InterPro" id="IPR000182">
    <property type="entry name" value="GNAT_dom"/>
</dbReference>
<evidence type="ECO:0000313" key="3">
    <source>
        <dbReference type="Proteomes" id="UP000620075"/>
    </source>
</evidence>
<evidence type="ECO:0000259" key="1">
    <source>
        <dbReference type="Pfam" id="PF13302"/>
    </source>
</evidence>
<dbReference type="EMBL" id="JAEKNQ010000031">
    <property type="protein sequence ID" value="MBJ7603114.1"/>
    <property type="molecule type" value="Genomic_DNA"/>
</dbReference>
<reference evidence="2 3" key="1">
    <citation type="submission" date="2020-10" db="EMBL/GenBank/DDBJ databases">
        <title>Ca. Dormibacterota MAGs.</title>
        <authorList>
            <person name="Montgomery K."/>
        </authorList>
    </citation>
    <scope>NUCLEOTIDE SEQUENCE [LARGE SCALE GENOMIC DNA]</scope>
    <source>
        <strain evidence="2">SC8811_S16_3</strain>
    </source>
</reference>
<evidence type="ECO:0000313" key="2">
    <source>
        <dbReference type="EMBL" id="MBJ7603114.1"/>
    </source>
</evidence>